<dbReference type="GO" id="GO:0003677">
    <property type="term" value="F:DNA binding"/>
    <property type="evidence" value="ECO:0007669"/>
    <property type="project" value="InterPro"/>
</dbReference>
<organism evidence="2 3">
    <name type="scientific">Planotetraspora silvatica</name>
    <dbReference type="NCBI Taxonomy" id="234614"/>
    <lineage>
        <taxon>Bacteria</taxon>
        <taxon>Bacillati</taxon>
        <taxon>Actinomycetota</taxon>
        <taxon>Actinomycetes</taxon>
        <taxon>Streptosporangiales</taxon>
        <taxon>Streptosporangiaceae</taxon>
        <taxon>Planotetraspora</taxon>
    </lineage>
</organism>
<dbReference type="InterPro" id="IPR010982">
    <property type="entry name" value="Lambda_DNA-bd_dom_sf"/>
</dbReference>
<feature type="domain" description="HTH cro/C1-type" evidence="1">
    <location>
        <begin position="2"/>
        <end position="40"/>
    </location>
</feature>
<proteinExistence type="predicted"/>
<accession>A0A8J3UV01</accession>
<dbReference type="InterPro" id="IPR041413">
    <property type="entry name" value="MLTR_LBD"/>
</dbReference>
<dbReference type="Proteomes" id="UP000644610">
    <property type="component" value="Unassembled WGS sequence"/>
</dbReference>
<gene>
    <name evidence="2" type="ORF">Psi02_76600</name>
</gene>
<keyword evidence="3" id="KW-1185">Reference proteome</keyword>
<dbReference type="AlphaFoldDB" id="A0A8J3UV01"/>
<dbReference type="PANTHER" id="PTHR35010:SF2">
    <property type="entry name" value="BLL4672 PROTEIN"/>
    <property type="match status" value="1"/>
</dbReference>
<dbReference type="PROSITE" id="PS50943">
    <property type="entry name" value="HTH_CROC1"/>
    <property type="match status" value="1"/>
</dbReference>
<dbReference type="Gene3D" id="1.10.260.40">
    <property type="entry name" value="lambda repressor-like DNA-binding domains"/>
    <property type="match status" value="1"/>
</dbReference>
<dbReference type="PANTHER" id="PTHR35010">
    <property type="entry name" value="BLL4672 PROTEIN-RELATED"/>
    <property type="match status" value="1"/>
</dbReference>
<dbReference type="InterPro" id="IPR001387">
    <property type="entry name" value="Cro/C1-type_HTH"/>
</dbReference>
<evidence type="ECO:0000259" key="1">
    <source>
        <dbReference type="PROSITE" id="PS50943"/>
    </source>
</evidence>
<dbReference type="Pfam" id="PF13560">
    <property type="entry name" value="HTH_31"/>
    <property type="match status" value="1"/>
</dbReference>
<comment type="caution">
    <text evidence="2">The sequence shown here is derived from an EMBL/GenBank/DDBJ whole genome shotgun (WGS) entry which is preliminary data.</text>
</comment>
<dbReference type="Pfam" id="PF17765">
    <property type="entry name" value="MLTR_LBD"/>
    <property type="match status" value="1"/>
</dbReference>
<protein>
    <submittedName>
        <fullName evidence="2">Transcriptional regulator</fullName>
    </submittedName>
</protein>
<dbReference type="Gene3D" id="3.30.450.180">
    <property type="match status" value="1"/>
</dbReference>
<evidence type="ECO:0000313" key="3">
    <source>
        <dbReference type="Proteomes" id="UP000644610"/>
    </source>
</evidence>
<name>A0A8J3UV01_9ACTN</name>
<dbReference type="SUPFAM" id="SSF47413">
    <property type="entry name" value="lambda repressor-like DNA-binding domains"/>
    <property type="match status" value="1"/>
</dbReference>
<dbReference type="EMBL" id="BOOQ01000064">
    <property type="protein sequence ID" value="GII51236.1"/>
    <property type="molecule type" value="Genomic_DNA"/>
</dbReference>
<reference evidence="2" key="1">
    <citation type="submission" date="2021-01" db="EMBL/GenBank/DDBJ databases">
        <title>Whole genome shotgun sequence of Planotetraspora silvatica NBRC 100141.</title>
        <authorList>
            <person name="Komaki H."/>
            <person name="Tamura T."/>
        </authorList>
    </citation>
    <scope>NUCLEOTIDE SEQUENCE</scope>
    <source>
        <strain evidence="2">NBRC 100141</strain>
    </source>
</reference>
<evidence type="ECO:0000313" key="2">
    <source>
        <dbReference type="EMBL" id="GII51236.1"/>
    </source>
</evidence>
<sequence>MLAGVSVDYYTRLEQGRERNPSDQVLSALARALRLDAAATEHLYALARPWVSENKDAWEADRISPHVLRLIEYMEPMSAFVVNRRLDILATNRVARAIFEGFEYNTNLIRLTFLDPAAHEFWRNWEEEATANVAHLRAAAGANHDDPRLRELIEELSRGSDAFRQLWARHDVQVRTSGFVRLYRSEVGQFDVWHEALRFESFPDLRIFSAAPEPGSPSESALAKLCAAKQTEA</sequence>